<dbReference type="Proteomes" id="UP000070516">
    <property type="component" value="Chromosome"/>
</dbReference>
<dbReference type="KEGG" id="pazo:AYR47_10915"/>
<reference evidence="2 3" key="1">
    <citation type="submission" date="2016-02" db="EMBL/GenBank/DDBJ databases">
        <title>Complete genome sequence of Pseudomonas azotoformans S4.</title>
        <authorList>
            <person name="Fang Y."/>
            <person name="Wu L."/>
            <person name="Feng G."/>
        </authorList>
    </citation>
    <scope>NUCLEOTIDE SEQUENCE [LARGE SCALE GENOMIC DNA]</scope>
    <source>
        <strain evidence="2 3">S4</strain>
    </source>
</reference>
<accession>A0A127HWC3</accession>
<sequence length="66" mass="6706">MSSINGYAPPSPYFGQGGFGGPSSGGGADAGDASQLNEESKAKNLAAAKQQVDKKFMNDLLQVAKT</sequence>
<dbReference type="AlphaFoldDB" id="A0A127HWC3"/>
<name>A0A127HWC3_PSEAZ</name>
<evidence type="ECO:0000313" key="3">
    <source>
        <dbReference type="Proteomes" id="UP000070516"/>
    </source>
</evidence>
<organism evidence="2 3">
    <name type="scientific">Pseudomonas azotoformans</name>
    <dbReference type="NCBI Taxonomy" id="47878"/>
    <lineage>
        <taxon>Bacteria</taxon>
        <taxon>Pseudomonadati</taxon>
        <taxon>Pseudomonadota</taxon>
        <taxon>Gammaproteobacteria</taxon>
        <taxon>Pseudomonadales</taxon>
        <taxon>Pseudomonadaceae</taxon>
        <taxon>Pseudomonas</taxon>
    </lineage>
</organism>
<feature type="region of interest" description="Disordered" evidence="1">
    <location>
        <begin position="1"/>
        <end position="48"/>
    </location>
</feature>
<dbReference type="EMBL" id="CP014546">
    <property type="protein sequence ID" value="AMN78805.1"/>
    <property type="molecule type" value="Genomic_DNA"/>
</dbReference>
<evidence type="ECO:0000313" key="2">
    <source>
        <dbReference type="EMBL" id="AMN78805.1"/>
    </source>
</evidence>
<evidence type="ECO:0000256" key="1">
    <source>
        <dbReference type="SAM" id="MobiDB-lite"/>
    </source>
</evidence>
<feature type="compositionally biased region" description="Gly residues" evidence="1">
    <location>
        <begin position="15"/>
        <end position="29"/>
    </location>
</feature>
<protein>
    <submittedName>
        <fullName evidence="2">Uncharacterized protein</fullName>
    </submittedName>
</protein>
<proteinExistence type="predicted"/>
<dbReference type="RefSeq" id="WP_033896950.1">
    <property type="nucleotide sequence ID" value="NZ_CP014546.1"/>
</dbReference>
<gene>
    <name evidence="2" type="ORF">AYR47_10915</name>
</gene>